<evidence type="ECO:0000313" key="3">
    <source>
        <dbReference type="Proteomes" id="UP000042054"/>
    </source>
</evidence>
<dbReference type="AlphaFoldDB" id="A0A0U1HUW8"/>
<keyword evidence="1" id="KW-0812">Transmembrane</keyword>
<keyword evidence="1" id="KW-0472">Membrane</keyword>
<name>A0A0U1HUW8_YERRO</name>
<gene>
    <name evidence="2" type="ORF">ERS008555_02685</name>
</gene>
<feature type="transmembrane region" description="Helical" evidence="1">
    <location>
        <begin position="48"/>
        <end position="77"/>
    </location>
</feature>
<organism evidence="2 3">
    <name type="scientific">Yersinia rohdei</name>
    <dbReference type="NCBI Taxonomy" id="29485"/>
    <lineage>
        <taxon>Bacteria</taxon>
        <taxon>Pseudomonadati</taxon>
        <taxon>Pseudomonadota</taxon>
        <taxon>Gammaproteobacteria</taxon>
        <taxon>Enterobacterales</taxon>
        <taxon>Yersiniaceae</taxon>
        <taxon>Yersinia</taxon>
    </lineage>
</organism>
<proteinExistence type="predicted"/>
<dbReference type="RefSeq" id="WP_050535129.1">
    <property type="nucleotide sequence ID" value="NZ_CTKE01000013.1"/>
</dbReference>
<dbReference type="OrthoDB" id="6629475at2"/>
<keyword evidence="1" id="KW-1133">Transmembrane helix</keyword>
<evidence type="ECO:0000313" key="2">
    <source>
        <dbReference type="EMBL" id="CQI92522.1"/>
    </source>
</evidence>
<dbReference type="Proteomes" id="UP000042054">
    <property type="component" value="Unassembled WGS sequence"/>
</dbReference>
<reference evidence="2 3" key="1">
    <citation type="submission" date="2015-03" db="EMBL/GenBank/DDBJ databases">
        <authorList>
            <person name="Murphy D."/>
        </authorList>
    </citation>
    <scope>NUCLEOTIDE SEQUENCE [LARGE SCALE GENOMIC DNA]</scope>
    <source>
        <strain evidence="2 3">68/02</strain>
    </source>
</reference>
<dbReference type="EMBL" id="CTKE01000013">
    <property type="protein sequence ID" value="CQI92522.1"/>
    <property type="molecule type" value="Genomic_DNA"/>
</dbReference>
<evidence type="ECO:0000256" key="1">
    <source>
        <dbReference type="SAM" id="Phobius"/>
    </source>
</evidence>
<protein>
    <submittedName>
        <fullName evidence="2">Uncharacterized protein</fullName>
    </submittedName>
</protein>
<sequence length="92" mass="10556">MFSLTTIIELIKTGFGFFKSSKSNDDNAHEQNQITLEETRNGRSWRNYMGYACVIIILWNFIMIPVLALFGVVLPIIPLEQIFRIVFAMLGV</sequence>
<accession>A0A0U1HUW8</accession>